<accession>A0AAV5J2F4</accession>
<dbReference type="AlphaFoldDB" id="A0AAV5J2F4"/>
<proteinExistence type="predicted"/>
<sequence>MENARMLERELDQINVRGVKIHMNLSRFERQPKMQKGEDQNSADKEGDQKNVDKEGIMEANRQARWFYADVLKGLKTSELVINKVVVVEQTKNHTENVRTNIPRTKDRRE</sequence>
<keyword evidence="3" id="KW-1185">Reference proteome</keyword>
<dbReference type="EMBL" id="BPVZ01000023">
    <property type="protein sequence ID" value="GKV05190.1"/>
    <property type="molecule type" value="Genomic_DNA"/>
</dbReference>
<evidence type="ECO:0000313" key="2">
    <source>
        <dbReference type="EMBL" id="GKV05190.1"/>
    </source>
</evidence>
<gene>
    <name evidence="2" type="ORF">SLEP1_g17225</name>
</gene>
<organism evidence="2 3">
    <name type="scientific">Rubroshorea leprosula</name>
    <dbReference type="NCBI Taxonomy" id="152421"/>
    <lineage>
        <taxon>Eukaryota</taxon>
        <taxon>Viridiplantae</taxon>
        <taxon>Streptophyta</taxon>
        <taxon>Embryophyta</taxon>
        <taxon>Tracheophyta</taxon>
        <taxon>Spermatophyta</taxon>
        <taxon>Magnoliopsida</taxon>
        <taxon>eudicotyledons</taxon>
        <taxon>Gunneridae</taxon>
        <taxon>Pentapetalae</taxon>
        <taxon>rosids</taxon>
        <taxon>malvids</taxon>
        <taxon>Malvales</taxon>
        <taxon>Dipterocarpaceae</taxon>
        <taxon>Rubroshorea</taxon>
    </lineage>
</organism>
<reference evidence="2 3" key="1">
    <citation type="journal article" date="2021" name="Commun. Biol.">
        <title>The genome of Shorea leprosula (Dipterocarpaceae) highlights the ecological relevance of drought in aseasonal tropical rainforests.</title>
        <authorList>
            <person name="Ng K.K.S."/>
            <person name="Kobayashi M.J."/>
            <person name="Fawcett J.A."/>
            <person name="Hatakeyama M."/>
            <person name="Paape T."/>
            <person name="Ng C.H."/>
            <person name="Ang C.C."/>
            <person name="Tnah L.H."/>
            <person name="Lee C.T."/>
            <person name="Nishiyama T."/>
            <person name="Sese J."/>
            <person name="O'Brien M.J."/>
            <person name="Copetti D."/>
            <person name="Mohd Noor M.I."/>
            <person name="Ong R.C."/>
            <person name="Putra M."/>
            <person name="Sireger I.Z."/>
            <person name="Indrioko S."/>
            <person name="Kosugi Y."/>
            <person name="Izuno A."/>
            <person name="Isagi Y."/>
            <person name="Lee S.L."/>
            <person name="Shimizu K.K."/>
        </authorList>
    </citation>
    <scope>NUCLEOTIDE SEQUENCE [LARGE SCALE GENOMIC DNA]</scope>
    <source>
        <strain evidence="2">214</strain>
    </source>
</reference>
<evidence type="ECO:0000313" key="3">
    <source>
        <dbReference type="Proteomes" id="UP001054252"/>
    </source>
</evidence>
<name>A0AAV5J2F4_9ROSI</name>
<comment type="caution">
    <text evidence="2">The sequence shown here is derived from an EMBL/GenBank/DDBJ whole genome shotgun (WGS) entry which is preliminary data.</text>
</comment>
<feature type="region of interest" description="Disordered" evidence="1">
    <location>
        <begin position="25"/>
        <end position="56"/>
    </location>
</feature>
<feature type="compositionally biased region" description="Basic and acidic residues" evidence="1">
    <location>
        <begin position="27"/>
        <end position="56"/>
    </location>
</feature>
<protein>
    <submittedName>
        <fullName evidence="2">Uncharacterized protein</fullName>
    </submittedName>
</protein>
<dbReference type="Proteomes" id="UP001054252">
    <property type="component" value="Unassembled WGS sequence"/>
</dbReference>
<evidence type="ECO:0000256" key="1">
    <source>
        <dbReference type="SAM" id="MobiDB-lite"/>
    </source>
</evidence>